<keyword evidence="1" id="KW-0812">Transmembrane</keyword>
<dbReference type="Proteomes" id="UP000325849">
    <property type="component" value="Unassembled WGS sequence"/>
</dbReference>
<evidence type="ECO:0000256" key="1">
    <source>
        <dbReference type="SAM" id="Phobius"/>
    </source>
</evidence>
<protein>
    <recommendedName>
        <fullName evidence="4">ZIP family metal transporter</fullName>
    </recommendedName>
</protein>
<name>A0A5N8VDR0_9ACTN</name>
<feature type="transmembrane region" description="Helical" evidence="1">
    <location>
        <begin position="229"/>
        <end position="250"/>
    </location>
</feature>
<dbReference type="EMBL" id="VJZD01000073">
    <property type="protein sequence ID" value="MPY33397.1"/>
    <property type="molecule type" value="Genomic_DNA"/>
</dbReference>
<sequence length="255" mass="25441">MSSVLYAAGAHIDDATGWQLPSTETLVAVVLVAVATVAGAWLARRGSGRSVLLLAAASGILLSIAVLHLLPDAWDEAQEAGVPLWAVPATALASYGVMGAVVRIGCPCKPGRAGGVSAASGLALHRFLEGATLALTASVAVAAALLVHAAGEGLALAALLGAQPRRRVASWIGLACLSPIAGAFAASAVPIPDGVMPLLLACVGGVLAQAAWVALTLARRQRPAHRRVLGVPAAMAMTLAAVLAALSVFVGTVNR</sequence>
<proteinExistence type="predicted"/>
<keyword evidence="3" id="KW-1185">Reference proteome</keyword>
<feature type="transmembrane region" description="Helical" evidence="1">
    <location>
        <begin position="195"/>
        <end position="217"/>
    </location>
</feature>
<feature type="transmembrane region" description="Helical" evidence="1">
    <location>
        <begin position="111"/>
        <end position="128"/>
    </location>
</feature>
<gene>
    <name evidence="2" type="ORF">FNH09_19660</name>
</gene>
<dbReference type="OrthoDB" id="4226602at2"/>
<organism evidence="2 3">
    <name type="scientific">Streptomyces adustus</name>
    <dbReference type="NCBI Taxonomy" id="1609272"/>
    <lineage>
        <taxon>Bacteria</taxon>
        <taxon>Bacillati</taxon>
        <taxon>Actinomycetota</taxon>
        <taxon>Actinomycetes</taxon>
        <taxon>Kitasatosporales</taxon>
        <taxon>Streptomycetaceae</taxon>
        <taxon>Streptomyces</taxon>
    </lineage>
</organism>
<evidence type="ECO:0000313" key="2">
    <source>
        <dbReference type="EMBL" id="MPY33397.1"/>
    </source>
</evidence>
<dbReference type="RefSeq" id="WP_152889759.1">
    <property type="nucleotide sequence ID" value="NZ_VJZD01000073.1"/>
</dbReference>
<evidence type="ECO:0000313" key="3">
    <source>
        <dbReference type="Proteomes" id="UP000325849"/>
    </source>
</evidence>
<feature type="transmembrane region" description="Helical" evidence="1">
    <location>
        <begin position="50"/>
        <end position="70"/>
    </location>
</feature>
<feature type="transmembrane region" description="Helical" evidence="1">
    <location>
        <begin position="82"/>
        <end position="104"/>
    </location>
</feature>
<keyword evidence="1" id="KW-0472">Membrane</keyword>
<feature type="transmembrane region" description="Helical" evidence="1">
    <location>
        <begin position="25"/>
        <end position="43"/>
    </location>
</feature>
<comment type="caution">
    <text evidence="2">The sequence shown here is derived from an EMBL/GenBank/DDBJ whole genome shotgun (WGS) entry which is preliminary data.</text>
</comment>
<keyword evidence="1" id="KW-1133">Transmembrane helix</keyword>
<accession>A0A5N8VDR0</accession>
<feature type="transmembrane region" description="Helical" evidence="1">
    <location>
        <begin position="134"/>
        <end position="161"/>
    </location>
</feature>
<dbReference type="AlphaFoldDB" id="A0A5N8VDR0"/>
<feature type="transmembrane region" description="Helical" evidence="1">
    <location>
        <begin position="168"/>
        <end position="189"/>
    </location>
</feature>
<evidence type="ECO:0008006" key="4">
    <source>
        <dbReference type="Google" id="ProtNLM"/>
    </source>
</evidence>
<reference evidence="2 3" key="1">
    <citation type="submission" date="2019-07" db="EMBL/GenBank/DDBJ databases">
        <title>New species of Amycolatopsis and Streptomyces.</title>
        <authorList>
            <person name="Duangmal K."/>
            <person name="Teo W.F.A."/>
            <person name="Lipun K."/>
        </authorList>
    </citation>
    <scope>NUCLEOTIDE SEQUENCE [LARGE SCALE GENOMIC DNA]</scope>
    <source>
        <strain evidence="2 3">NBRC 109810</strain>
    </source>
</reference>